<keyword evidence="10 18" id="KW-1278">Translocase</keyword>
<comment type="similarity">
    <text evidence="3 18">Belongs to the complex I subunit 2 family.</text>
</comment>
<feature type="transmembrane region" description="Helical" evidence="18">
    <location>
        <begin position="306"/>
        <end position="327"/>
    </location>
</feature>
<dbReference type="PANTHER" id="PTHR46552">
    <property type="entry name" value="NADH-UBIQUINONE OXIDOREDUCTASE CHAIN 2"/>
    <property type="match status" value="1"/>
</dbReference>
<keyword evidence="16 18" id="KW-0472">Membrane</keyword>
<evidence type="ECO:0000256" key="6">
    <source>
        <dbReference type="ARBA" id="ARBA00022448"/>
    </source>
</evidence>
<dbReference type="GO" id="GO:0005743">
    <property type="term" value="C:mitochondrial inner membrane"/>
    <property type="evidence" value="ECO:0007669"/>
    <property type="project" value="UniProtKB-SubCell"/>
</dbReference>
<dbReference type="EMBL" id="JN989543">
    <property type="protein sequence ID" value="AEV56632.1"/>
    <property type="molecule type" value="Genomic_DNA"/>
</dbReference>
<evidence type="ECO:0000256" key="4">
    <source>
        <dbReference type="ARBA" id="ARBA00012944"/>
    </source>
</evidence>
<evidence type="ECO:0000256" key="3">
    <source>
        <dbReference type="ARBA" id="ARBA00007012"/>
    </source>
</evidence>
<evidence type="ECO:0000256" key="10">
    <source>
        <dbReference type="ARBA" id="ARBA00022967"/>
    </source>
</evidence>
<feature type="domain" description="NADH:quinone oxidoreductase/Mrp antiporter transmembrane" evidence="19">
    <location>
        <begin position="23"/>
        <end position="276"/>
    </location>
</feature>
<evidence type="ECO:0000256" key="14">
    <source>
        <dbReference type="ARBA" id="ARBA00023075"/>
    </source>
</evidence>
<dbReference type="EC" id="7.1.1.2" evidence="4 18"/>
<dbReference type="InterPro" id="IPR003917">
    <property type="entry name" value="NADH_UbQ_OxRdtase_chain2"/>
</dbReference>
<keyword evidence="13 18" id="KW-0520">NAD</keyword>
<dbReference type="GO" id="GO:0006120">
    <property type="term" value="P:mitochondrial electron transport, NADH to ubiquinone"/>
    <property type="evidence" value="ECO:0007669"/>
    <property type="project" value="InterPro"/>
</dbReference>
<gene>
    <name evidence="20" type="primary">ND2</name>
</gene>
<reference evidence="20" key="1">
    <citation type="submission" date="2011-11" db="EMBL/GenBank/DDBJ databases">
        <authorList>
            <person name="Ma Y."/>
            <person name="Lu L."/>
        </authorList>
    </citation>
    <scope>NUCLEOTIDE SEQUENCE</scope>
</reference>
<feature type="transmembrane region" description="Helical" evidence="18">
    <location>
        <begin position="143"/>
        <end position="161"/>
    </location>
</feature>
<proteinExistence type="inferred from homology"/>
<evidence type="ECO:0000259" key="19">
    <source>
        <dbReference type="Pfam" id="PF00361"/>
    </source>
</evidence>
<evidence type="ECO:0000256" key="18">
    <source>
        <dbReference type="RuleBase" id="RU003403"/>
    </source>
</evidence>
<feature type="transmembrane region" description="Helical" evidence="18">
    <location>
        <begin position="191"/>
        <end position="209"/>
    </location>
</feature>
<sequence length="328" mass="39696">MKNSSYIMFTMMLMFSYMMMISSNNWLSMWMSMEINLISFMPIMYNNKNIYASESMMIYFIVQTMSSILFLFSLIYSNMILYKNNYIFHIFMMISMMIKLGMPPFHLWSILMMKKMKWITLYFLLTIQKIMPIIILSMIMKNFMMIFIMLSTMISSISGINQTNLLKIILYSSINHSSWMMMSLFYENNMWMMYMLIYMLILFMFVNIMKKNNIMFINQMNMNMNLENKIMIMILFLSLSGLPPFIGFLPKWMIIQTMINLKSYLFMLIMLMSSLIIMYFYLQIIMNMLMINYNLMKWNNKKKKSLSLFNMNMILNLMMPIILLMNFM</sequence>
<dbReference type="PRINTS" id="PR01436">
    <property type="entry name" value="NADHDHGNASE2"/>
</dbReference>
<keyword evidence="15 18" id="KW-0496">Mitochondrion</keyword>
<evidence type="ECO:0000256" key="13">
    <source>
        <dbReference type="ARBA" id="ARBA00023027"/>
    </source>
</evidence>
<keyword evidence="6" id="KW-0813">Transport</keyword>
<evidence type="ECO:0000256" key="15">
    <source>
        <dbReference type="ARBA" id="ARBA00023128"/>
    </source>
</evidence>
<dbReference type="GO" id="GO:0008137">
    <property type="term" value="F:NADH dehydrogenase (ubiquinone) activity"/>
    <property type="evidence" value="ECO:0007669"/>
    <property type="project" value="UniProtKB-EC"/>
</dbReference>
<accession>A0A1D6UZD3</accession>
<dbReference type="AlphaFoldDB" id="A0A1D6UZD3"/>
<name>A0A1D6UZD3_9HEMI</name>
<evidence type="ECO:0000256" key="12">
    <source>
        <dbReference type="ARBA" id="ARBA00022989"/>
    </source>
</evidence>
<comment type="function">
    <text evidence="18">Core subunit of the mitochondrial membrane respiratory chain NADH dehydrogenase (Complex I) which catalyzes electron transfer from NADH through the respiratory chain, using ubiquinone as an electron acceptor. Essential for the catalytic activity and assembly of complex I.</text>
</comment>
<evidence type="ECO:0000256" key="5">
    <source>
        <dbReference type="ARBA" id="ARBA00021008"/>
    </source>
</evidence>
<dbReference type="PANTHER" id="PTHR46552:SF1">
    <property type="entry name" value="NADH-UBIQUINONE OXIDOREDUCTASE CHAIN 2"/>
    <property type="match status" value="1"/>
</dbReference>
<evidence type="ECO:0000256" key="9">
    <source>
        <dbReference type="ARBA" id="ARBA00022792"/>
    </source>
</evidence>
<evidence type="ECO:0000256" key="16">
    <source>
        <dbReference type="ARBA" id="ARBA00023136"/>
    </source>
</evidence>
<keyword evidence="8 18" id="KW-0812">Transmembrane</keyword>
<evidence type="ECO:0000256" key="1">
    <source>
        <dbReference type="ARBA" id="ARBA00003257"/>
    </source>
</evidence>
<geneLocation type="mitochondrion" evidence="20"/>
<comment type="catalytic activity">
    <reaction evidence="17 18">
        <text>a ubiquinone + NADH + 5 H(+)(in) = a ubiquinol + NAD(+) + 4 H(+)(out)</text>
        <dbReference type="Rhea" id="RHEA:29091"/>
        <dbReference type="Rhea" id="RHEA-COMP:9565"/>
        <dbReference type="Rhea" id="RHEA-COMP:9566"/>
        <dbReference type="ChEBI" id="CHEBI:15378"/>
        <dbReference type="ChEBI" id="CHEBI:16389"/>
        <dbReference type="ChEBI" id="CHEBI:17976"/>
        <dbReference type="ChEBI" id="CHEBI:57540"/>
        <dbReference type="ChEBI" id="CHEBI:57945"/>
        <dbReference type="EC" id="7.1.1.2"/>
    </reaction>
</comment>
<keyword evidence="7 18" id="KW-0679">Respiratory chain</keyword>
<dbReference type="Pfam" id="PF00361">
    <property type="entry name" value="Proton_antipo_M"/>
    <property type="match status" value="1"/>
</dbReference>
<keyword evidence="11 18" id="KW-0249">Electron transport</keyword>
<protein>
    <recommendedName>
        <fullName evidence="5 18">NADH-ubiquinone oxidoreductase chain 2</fullName>
        <ecNumber evidence="4 18">7.1.1.2</ecNumber>
    </recommendedName>
</protein>
<dbReference type="InterPro" id="IPR001750">
    <property type="entry name" value="ND/Mrp_TM"/>
</dbReference>
<keyword evidence="12 18" id="KW-1133">Transmembrane helix</keyword>
<evidence type="ECO:0000256" key="8">
    <source>
        <dbReference type="ARBA" id="ARBA00022692"/>
    </source>
</evidence>
<evidence type="ECO:0000256" key="11">
    <source>
        <dbReference type="ARBA" id="ARBA00022982"/>
    </source>
</evidence>
<organism evidence="20">
    <name type="scientific">Stenopirates sp. NKU01</name>
    <dbReference type="NCBI Taxonomy" id="1124183"/>
    <lineage>
        <taxon>Eukaryota</taxon>
        <taxon>Metazoa</taxon>
        <taxon>Ecdysozoa</taxon>
        <taxon>Arthropoda</taxon>
        <taxon>Hexapoda</taxon>
        <taxon>Insecta</taxon>
        <taxon>Pterygota</taxon>
        <taxon>Neoptera</taxon>
        <taxon>Paraneoptera</taxon>
        <taxon>Hemiptera</taxon>
        <taxon>Heteroptera</taxon>
        <taxon>Enicocephalidae</taxon>
        <taxon>Stenopirates</taxon>
    </lineage>
</organism>
<keyword evidence="14 18" id="KW-0830">Ubiquinone</keyword>
<evidence type="ECO:0000256" key="2">
    <source>
        <dbReference type="ARBA" id="ARBA00004448"/>
    </source>
</evidence>
<evidence type="ECO:0000313" key="20">
    <source>
        <dbReference type="EMBL" id="AEV56632.1"/>
    </source>
</evidence>
<feature type="transmembrane region" description="Helical" evidence="18">
    <location>
        <begin position="264"/>
        <end position="285"/>
    </location>
</feature>
<dbReference type="InterPro" id="IPR050175">
    <property type="entry name" value="Complex_I_Subunit_2"/>
</dbReference>
<evidence type="ECO:0000256" key="17">
    <source>
        <dbReference type="ARBA" id="ARBA00049551"/>
    </source>
</evidence>
<keyword evidence="9 18" id="KW-0999">Mitochondrion inner membrane</keyword>
<feature type="transmembrane region" description="Helical" evidence="18">
    <location>
        <begin position="87"/>
        <end position="107"/>
    </location>
</feature>
<comment type="function">
    <text evidence="1">Core subunit of the mitochondrial membrane respiratory chain NADH dehydrogenase (Complex I) that is believed to belong to the minimal assembly required for catalysis. Complex I functions in the transfer of electrons from NADH to the respiratory chain. The immediate electron acceptor for the enzyme is believed to be ubiquinone.</text>
</comment>
<feature type="transmembrane region" description="Helical" evidence="18">
    <location>
        <begin position="230"/>
        <end position="252"/>
    </location>
</feature>
<comment type="subcellular location">
    <subcellularLocation>
        <location evidence="2 18">Mitochondrion inner membrane</location>
        <topology evidence="2 18">Multi-pass membrane protein</topology>
    </subcellularLocation>
</comment>
<evidence type="ECO:0000256" key="7">
    <source>
        <dbReference type="ARBA" id="ARBA00022660"/>
    </source>
</evidence>